<evidence type="ECO:0000256" key="1">
    <source>
        <dbReference type="ARBA" id="ARBA00004370"/>
    </source>
</evidence>
<dbReference type="GO" id="GO:0004888">
    <property type="term" value="F:transmembrane signaling receptor activity"/>
    <property type="evidence" value="ECO:0007669"/>
    <property type="project" value="InterPro"/>
</dbReference>
<dbReference type="InterPro" id="IPR006202">
    <property type="entry name" value="Neur_chan_lig-bd"/>
</dbReference>
<dbReference type="GO" id="GO:0005230">
    <property type="term" value="F:extracellular ligand-gated monoatomic ion channel activity"/>
    <property type="evidence" value="ECO:0007669"/>
    <property type="project" value="InterPro"/>
</dbReference>
<keyword evidence="2 5" id="KW-0812">Transmembrane</keyword>
<evidence type="ECO:0000256" key="2">
    <source>
        <dbReference type="ARBA" id="ARBA00022692"/>
    </source>
</evidence>
<accession>A0A8K1RBY6</accession>
<evidence type="ECO:0000259" key="6">
    <source>
        <dbReference type="Pfam" id="PF02931"/>
    </source>
</evidence>
<dbReference type="PRINTS" id="PR00252">
    <property type="entry name" value="NRIONCHANNEL"/>
</dbReference>
<evidence type="ECO:0000256" key="5">
    <source>
        <dbReference type="SAM" id="Phobius"/>
    </source>
</evidence>
<feature type="domain" description="Neurotransmitter-gated ion-channel ligand-binding" evidence="6">
    <location>
        <begin position="24"/>
        <end position="233"/>
    </location>
</feature>
<dbReference type="InterPro" id="IPR036719">
    <property type="entry name" value="Neuro-gated_channel_TM_sf"/>
</dbReference>
<evidence type="ECO:0000256" key="4">
    <source>
        <dbReference type="ARBA" id="ARBA00023136"/>
    </source>
</evidence>
<evidence type="ECO:0000313" key="7">
    <source>
        <dbReference type="EMBL" id="UEK51583.1"/>
    </source>
</evidence>
<dbReference type="GO" id="GO:0016020">
    <property type="term" value="C:membrane"/>
    <property type="evidence" value="ECO:0007669"/>
    <property type="project" value="UniProtKB-SubCell"/>
</dbReference>
<dbReference type="PANTHER" id="PTHR18945">
    <property type="entry name" value="NEUROTRANSMITTER GATED ION CHANNEL"/>
    <property type="match status" value="1"/>
</dbReference>
<protein>
    <submittedName>
        <fullName evidence="7">NAChR alpha4-like protein</fullName>
    </submittedName>
</protein>
<feature type="transmembrane region" description="Helical" evidence="5">
    <location>
        <begin position="266"/>
        <end position="286"/>
    </location>
</feature>
<dbReference type="SUPFAM" id="SSF90112">
    <property type="entry name" value="Neurotransmitter-gated ion-channel transmembrane pore"/>
    <property type="match status" value="1"/>
</dbReference>
<sequence length="425" mass="47955">MFPEQRQCLALLLVATCGSCLMDQKRLHSDLLAAYNKDVRPILNGTGAINVQFGIALIDFELDPKSDILDSFFWIRMKWMDQYLRWDPEQYGGVSVIRFNQDDIWKPDIFLYNSWDSVSLHQSASIGAYPLVVPSGEVLWVPSVRLRSRCSIDRTNWPREEATCHLKFGSWTHHGFSLNLTLYASVSDIDMSDFIGSQRWSITNRSTQLVSKFYQCCEEPYPSVEYNITMVRQEYRTAELTLPILMAAAFMLLSFLVPVDHSQKLTLGWVSLLTALLGALNLYNSLSDLAHGQATIASFYSSFVTILVCFYAAEVLLVRISRLTSALMPKCLKVMLTGFLGRLLCLEAPLFDNYSQEDNEMLDQTHQTTDGIDSFCQATPPISRKRSEAGSCLEWQLLASAADRLLAAGYVAVMIIAIPPNITWS</sequence>
<evidence type="ECO:0000256" key="3">
    <source>
        <dbReference type="ARBA" id="ARBA00022989"/>
    </source>
</evidence>
<feature type="transmembrane region" description="Helical" evidence="5">
    <location>
        <begin position="298"/>
        <end position="320"/>
    </location>
</feature>
<dbReference type="Gene3D" id="2.70.170.10">
    <property type="entry name" value="Neurotransmitter-gated ion-channel ligand-binding domain"/>
    <property type="match status" value="1"/>
</dbReference>
<dbReference type="CDD" id="cd18997">
    <property type="entry name" value="LGIC_ECD_nAChR"/>
    <property type="match status" value="1"/>
</dbReference>
<name>A0A8K1RBY6_9CRUS</name>
<dbReference type="InterPro" id="IPR036734">
    <property type="entry name" value="Neur_chan_lig-bd_sf"/>
</dbReference>
<dbReference type="FunFam" id="2.70.170.10:FF:000028">
    <property type="entry name" value="AcetylCholine Receptor"/>
    <property type="match status" value="1"/>
</dbReference>
<dbReference type="InterPro" id="IPR006201">
    <property type="entry name" value="Neur_channel"/>
</dbReference>
<keyword evidence="3 5" id="KW-1133">Transmembrane helix</keyword>
<feature type="transmembrane region" description="Helical" evidence="5">
    <location>
        <begin position="405"/>
        <end position="424"/>
    </location>
</feature>
<feature type="transmembrane region" description="Helical" evidence="5">
    <location>
        <begin position="240"/>
        <end position="259"/>
    </location>
</feature>
<keyword evidence="4 5" id="KW-0472">Membrane</keyword>
<reference evidence="7" key="1">
    <citation type="submission" date="2020-11" db="EMBL/GenBank/DDBJ databases">
        <title>Barnacle with a root-like body: structural and transcriptomic signatures of the interna, endoparasitic structure of the parasitic barnacle Sacculina yatsui.</title>
        <authorList>
            <person name="Wong Y.H."/>
            <person name="Okano K."/>
        </authorList>
    </citation>
    <scope>NUCLEOTIDE SEQUENCE</scope>
    <source>
        <tissue evidence="7">Endoparasitic structure interna</tissue>
    </source>
</reference>
<dbReference type="AlphaFoldDB" id="A0A8K1RBY6"/>
<dbReference type="EMBL" id="MW292187">
    <property type="protein sequence ID" value="UEK51583.1"/>
    <property type="molecule type" value="mRNA"/>
</dbReference>
<dbReference type="Pfam" id="PF02931">
    <property type="entry name" value="Neur_chan_LBD"/>
    <property type="match status" value="1"/>
</dbReference>
<organism evidence="7">
    <name type="scientific">Parasacculina yatsui</name>
    <dbReference type="NCBI Taxonomy" id="2836420"/>
    <lineage>
        <taxon>Eukaryota</taxon>
        <taxon>Metazoa</taxon>
        <taxon>Ecdysozoa</taxon>
        <taxon>Arthropoda</taxon>
        <taxon>Crustacea</taxon>
        <taxon>Multicrustacea</taxon>
        <taxon>Cirripedia</taxon>
        <taxon>Rhizocephala</taxon>
        <taxon>Polyascidae</taxon>
        <taxon>Parasacculina</taxon>
    </lineage>
</organism>
<dbReference type="SUPFAM" id="SSF63712">
    <property type="entry name" value="Nicotinic receptor ligand binding domain-like"/>
    <property type="match status" value="1"/>
</dbReference>
<comment type="subcellular location">
    <subcellularLocation>
        <location evidence="1">Membrane</location>
    </subcellularLocation>
</comment>
<proteinExistence type="evidence at transcript level"/>